<proteinExistence type="predicted"/>
<dbReference type="AlphaFoldDB" id="A0A8H3WZZ6"/>
<comment type="caution">
    <text evidence="1">The sequence shown here is derived from an EMBL/GenBank/DDBJ whole genome shotgun (WGS) entry which is preliminary data.</text>
</comment>
<keyword evidence="2" id="KW-1185">Reference proteome</keyword>
<gene>
    <name evidence="1" type="ORF">F8M41_011002</name>
</gene>
<organism evidence="1 2">
    <name type="scientific">Gigaspora margarita</name>
    <dbReference type="NCBI Taxonomy" id="4874"/>
    <lineage>
        <taxon>Eukaryota</taxon>
        <taxon>Fungi</taxon>
        <taxon>Fungi incertae sedis</taxon>
        <taxon>Mucoromycota</taxon>
        <taxon>Glomeromycotina</taxon>
        <taxon>Glomeromycetes</taxon>
        <taxon>Diversisporales</taxon>
        <taxon>Gigasporaceae</taxon>
        <taxon>Gigaspora</taxon>
    </lineage>
</organism>
<sequence>MDNQQVLFNKIVKKLIDASSEKFHPVHVPMIINNSWKKCYYQTYKLYKEAKIQKNHTKILAYSYHLGSLVLAYPNQTKVYINPKSRKAWIRTYHLFKTIGYNKIYQIQKLKLKYIYYLDKETFKKNY</sequence>
<dbReference type="OrthoDB" id="10363536at2759"/>
<evidence type="ECO:0000313" key="2">
    <source>
        <dbReference type="Proteomes" id="UP000439903"/>
    </source>
</evidence>
<accession>A0A8H3WZZ6</accession>
<dbReference type="Proteomes" id="UP000439903">
    <property type="component" value="Unassembled WGS sequence"/>
</dbReference>
<reference evidence="1 2" key="1">
    <citation type="journal article" date="2019" name="Environ. Microbiol.">
        <title>At the nexus of three kingdoms: the genome of the mycorrhizal fungus Gigaspora margarita provides insights into plant, endobacterial and fungal interactions.</title>
        <authorList>
            <person name="Venice F."/>
            <person name="Ghignone S."/>
            <person name="Salvioli di Fossalunga A."/>
            <person name="Amselem J."/>
            <person name="Novero M."/>
            <person name="Xianan X."/>
            <person name="Sedzielewska Toro K."/>
            <person name="Morin E."/>
            <person name="Lipzen A."/>
            <person name="Grigoriev I.V."/>
            <person name="Henrissat B."/>
            <person name="Martin F.M."/>
            <person name="Bonfante P."/>
        </authorList>
    </citation>
    <scope>NUCLEOTIDE SEQUENCE [LARGE SCALE GENOMIC DNA]</scope>
    <source>
        <strain evidence="1 2">BEG34</strain>
    </source>
</reference>
<protein>
    <submittedName>
        <fullName evidence="1">Uncharacterized protein</fullName>
    </submittedName>
</protein>
<name>A0A8H3WZZ6_GIGMA</name>
<evidence type="ECO:0000313" key="1">
    <source>
        <dbReference type="EMBL" id="KAF0388613.1"/>
    </source>
</evidence>
<dbReference type="EMBL" id="WTPW01002267">
    <property type="protein sequence ID" value="KAF0388613.1"/>
    <property type="molecule type" value="Genomic_DNA"/>
</dbReference>